<dbReference type="AlphaFoldDB" id="A0A1I7RRK7"/>
<keyword evidence="4" id="KW-1185">Reference proteome</keyword>
<evidence type="ECO:0000313" key="2">
    <source>
        <dbReference type="EMBL" id="CAG9131090.1"/>
    </source>
</evidence>
<gene>
    <name evidence="1" type="ORF">BXYJ_LOCUS15068</name>
</gene>
<evidence type="ECO:0000313" key="5">
    <source>
        <dbReference type="WBParaSite" id="BXY_0335400.1"/>
    </source>
</evidence>
<evidence type="ECO:0000313" key="4">
    <source>
        <dbReference type="Proteomes" id="UP000659654"/>
    </source>
</evidence>
<dbReference type="WBParaSite" id="BXY_0335400.1">
    <property type="protein sequence ID" value="BXY_0335400.1"/>
    <property type="gene ID" value="BXY_0335400"/>
</dbReference>
<dbReference type="SUPFAM" id="SSF69322">
    <property type="entry name" value="Tricorn protease domain 2"/>
    <property type="match status" value="1"/>
</dbReference>
<reference evidence="2" key="2">
    <citation type="submission" date="2020-08" db="EMBL/GenBank/DDBJ databases">
        <authorList>
            <person name="Kikuchi T."/>
        </authorList>
    </citation>
    <scope>NUCLEOTIDE SEQUENCE</scope>
    <source>
        <strain evidence="1">Ka4C1</strain>
    </source>
</reference>
<organism evidence="3 5">
    <name type="scientific">Bursaphelenchus xylophilus</name>
    <name type="common">Pinewood nematode worm</name>
    <name type="synonym">Aphelenchoides xylophilus</name>
    <dbReference type="NCBI Taxonomy" id="6326"/>
    <lineage>
        <taxon>Eukaryota</taxon>
        <taxon>Metazoa</taxon>
        <taxon>Ecdysozoa</taxon>
        <taxon>Nematoda</taxon>
        <taxon>Chromadorea</taxon>
        <taxon>Rhabditida</taxon>
        <taxon>Tylenchina</taxon>
        <taxon>Tylenchomorpha</taxon>
        <taxon>Aphelenchoidea</taxon>
        <taxon>Aphelenchoididae</taxon>
        <taxon>Bursaphelenchus</taxon>
    </lineage>
</organism>
<dbReference type="EMBL" id="CAJFDI010000006">
    <property type="protein sequence ID" value="CAD5234977.1"/>
    <property type="molecule type" value="Genomic_DNA"/>
</dbReference>
<dbReference type="Proteomes" id="UP000095284">
    <property type="component" value="Unplaced"/>
</dbReference>
<dbReference type="Proteomes" id="UP000582659">
    <property type="component" value="Unassembled WGS sequence"/>
</dbReference>
<accession>A0A1I7RRK7</accession>
<name>A0A1I7RRK7_BURXY</name>
<sequence>MDQKWIMNLDVWRQIVDLVDDGETLTNLAATHSFFNRLIGTDFKLLCVHHRIYRLPNESWAEAFSRANGRHLEPYKHINSTSNIALCGYMFAYHDATSSSIVVSSMDLQEDTVDRIKVDSNISHLSLFDNGRMLSYWLETDRTREMVIYSIISKQIVSSLTYNATDDLLIDNGSVYNNNTKTLFDGCNQQTYHLYSNTAYAMKCEYGEQDHYFVFREKHGIRVVNTTTGGRMLIKNFLCDLTTYKFDKNHFIILPESHTLISRNQNVIEIHDMKRKLLLKSHHCKDFPVVEYEWNKLREWNFCPHFTILSDYLITDCDNGDFLRYDKEEGVWIKDDKRSVKNKYSNKIYTDCFGKPSMEKKILLLKKEENEFRHFKLHQKADCVKSISSADLSTNQFCSPQSSSESLKRRARQLFVA</sequence>
<reference evidence="5" key="1">
    <citation type="submission" date="2016-11" db="UniProtKB">
        <authorList>
            <consortium name="WormBaseParasite"/>
        </authorList>
    </citation>
    <scope>IDENTIFICATION</scope>
</reference>
<evidence type="ECO:0000313" key="3">
    <source>
        <dbReference type="Proteomes" id="UP000095284"/>
    </source>
</evidence>
<evidence type="ECO:0000313" key="1">
    <source>
        <dbReference type="EMBL" id="CAD5234977.1"/>
    </source>
</evidence>
<dbReference type="Proteomes" id="UP000659654">
    <property type="component" value="Unassembled WGS sequence"/>
</dbReference>
<proteinExistence type="predicted"/>
<protein>
    <submittedName>
        <fullName evidence="1">(pine wood nematode) hypothetical protein</fullName>
    </submittedName>
</protein>
<dbReference type="EMBL" id="CAJFCV020000006">
    <property type="protein sequence ID" value="CAG9131090.1"/>
    <property type="molecule type" value="Genomic_DNA"/>
</dbReference>